<sequence length="67" mass="7391">MRNDLPTSSFGLETESKYPGDLGSRRGLECLLGLVRFQIEQTDALERATFFALVLGAVGHSNRAYSQ</sequence>
<gene>
    <name evidence="1" type="ORF">AEK19_MT0646</name>
</gene>
<protein>
    <submittedName>
        <fullName evidence="1">Uncharacterized protein</fullName>
    </submittedName>
</protein>
<keyword evidence="1" id="KW-0496">Mitochondrion</keyword>
<geneLocation type="mitochondrion" evidence="1"/>
<proteinExistence type="predicted"/>
<name>A0A1Y0B0I2_9LAMI</name>
<evidence type="ECO:0000313" key="1">
    <source>
        <dbReference type="EMBL" id="ART30899.1"/>
    </source>
</evidence>
<dbReference type="EMBL" id="KY774314">
    <property type="protein sequence ID" value="ART30899.1"/>
    <property type="molecule type" value="Genomic_DNA"/>
</dbReference>
<accession>A0A1Y0B0I2</accession>
<dbReference type="AlphaFoldDB" id="A0A1Y0B0I2"/>
<organism evidence="1">
    <name type="scientific">Utricularia reniformis</name>
    <dbReference type="NCBI Taxonomy" id="192314"/>
    <lineage>
        <taxon>Eukaryota</taxon>
        <taxon>Viridiplantae</taxon>
        <taxon>Streptophyta</taxon>
        <taxon>Embryophyta</taxon>
        <taxon>Tracheophyta</taxon>
        <taxon>Spermatophyta</taxon>
        <taxon>Magnoliopsida</taxon>
        <taxon>eudicotyledons</taxon>
        <taxon>Gunneridae</taxon>
        <taxon>Pentapetalae</taxon>
        <taxon>asterids</taxon>
        <taxon>lamiids</taxon>
        <taxon>Lamiales</taxon>
        <taxon>Lentibulariaceae</taxon>
        <taxon>Utricularia</taxon>
    </lineage>
</organism>
<reference evidence="1" key="1">
    <citation type="submission" date="2017-03" db="EMBL/GenBank/DDBJ databases">
        <title>The mitochondrial genome of the carnivorous plant Utricularia reniformis (Lentibulariaceae): structure, comparative analysis and evolutionary landmarks.</title>
        <authorList>
            <person name="Silva S.R."/>
            <person name="Alvarenga D.O."/>
            <person name="Michael T.P."/>
            <person name="Miranda V.F.O."/>
            <person name="Varani A.M."/>
        </authorList>
    </citation>
    <scope>NUCLEOTIDE SEQUENCE</scope>
</reference>